<dbReference type="AlphaFoldDB" id="A0AAW1K3A0"/>
<evidence type="ECO:0000313" key="4">
    <source>
        <dbReference type="EMBL" id="KAK9712357.1"/>
    </source>
</evidence>
<keyword evidence="2" id="KW-0511">Multifunctional enzyme</keyword>
<evidence type="ECO:0000313" key="5">
    <source>
        <dbReference type="Proteomes" id="UP001458880"/>
    </source>
</evidence>
<gene>
    <name evidence="4" type="ORF">QE152_g24983</name>
</gene>
<name>A0AAW1K3A0_POPJA</name>
<evidence type="ECO:0000259" key="3">
    <source>
        <dbReference type="Pfam" id="PF17919"/>
    </source>
</evidence>
<dbReference type="InterPro" id="IPR050951">
    <property type="entry name" value="Retrovirus_Pol_polyprotein"/>
</dbReference>
<dbReference type="Pfam" id="PF17919">
    <property type="entry name" value="RT_RNaseH_2"/>
    <property type="match status" value="1"/>
</dbReference>
<dbReference type="InterPro" id="IPR041577">
    <property type="entry name" value="RT_RNaseH_2"/>
</dbReference>
<dbReference type="Proteomes" id="UP001458880">
    <property type="component" value="Unassembled WGS sequence"/>
</dbReference>
<dbReference type="EMBL" id="JASPKY010000265">
    <property type="protein sequence ID" value="KAK9712357.1"/>
    <property type="molecule type" value="Genomic_DNA"/>
</dbReference>
<comment type="caution">
    <text evidence="4">The sequence shown here is derived from an EMBL/GenBank/DDBJ whole genome shotgun (WGS) entry which is preliminary data.</text>
</comment>
<keyword evidence="4" id="KW-0548">Nucleotidyltransferase</keyword>
<dbReference type="PANTHER" id="PTHR37984">
    <property type="entry name" value="PROTEIN CBG26694"/>
    <property type="match status" value="1"/>
</dbReference>
<evidence type="ECO:0000256" key="2">
    <source>
        <dbReference type="ARBA" id="ARBA00023268"/>
    </source>
</evidence>
<dbReference type="FunFam" id="3.30.70.270:FF:000020">
    <property type="entry name" value="Transposon Tf2-6 polyprotein-like Protein"/>
    <property type="match status" value="1"/>
</dbReference>
<protein>
    <recommendedName>
        <fullName evidence="1">RNA-directed DNA polymerase</fullName>
        <ecNumber evidence="1">2.7.7.49</ecNumber>
    </recommendedName>
</protein>
<reference evidence="4 5" key="1">
    <citation type="journal article" date="2024" name="BMC Genomics">
        <title>De novo assembly and annotation of Popillia japonica's genome with initial clues to its potential as an invasive pest.</title>
        <authorList>
            <person name="Cucini C."/>
            <person name="Boschi S."/>
            <person name="Funari R."/>
            <person name="Cardaioli E."/>
            <person name="Iannotti N."/>
            <person name="Marturano G."/>
            <person name="Paoli F."/>
            <person name="Bruttini M."/>
            <person name="Carapelli A."/>
            <person name="Frati F."/>
            <person name="Nardi F."/>
        </authorList>
    </citation>
    <scope>NUCLEOTIDE SEQUENCE [LARGE SCALE GENOMIC DNA]</scope>
    <source>
        <strain evidence="4">DMR45628</strain>
    </source>
</reference>
<dbReference type="Gene3D" id="3.30.70.270">
    <property type="match status" value="1"/>
</dbReference>
<evidence type="ECO:0000256" key="1">
    <source>
        <dbReference type="ARBA" id="ARBA00012493"/>
    </source>
</evidence>
<keyword evidence="5" id="KW-1185">Reference proteome</keyword>
<proteinExistence type="predicted"/>
<dbReference type="InterPro" id="IPR043128">
    <property type="entry name" value="Rev_trsase/Diguanyl_cyclase"/>
</dbReference>
<dbReference type="InterPro" id="IPR043502">
    <property type="entry name" value="DNA/RNA_pol_sf"/>
</dbReference>
<dbReference type="SUPFAM" id="SSF56672">
    <property type="entry name" value="DNA/RNA polymerases"/>
    <property type="match status" value="1"/>
</dbReference>
<keyword evidence="4" id="KW-0695">RNA-directed DNA polymerase</keyword>
<organism evidence="4 5">
    <name type="scientific">Popillia japonica</name>
    <name type="common">Japanese beetle</name>
    <dbReference type="NCBI Taxonomy" id="7064"/>
    <lineage>
        <taxon>Eukaryota</taxon>
        <taxon>Metazoa</taxon>
        <taxon>Ecdysozoa</taxon>
        <taxon>Arthropoda</taxon>
        <taxon>Hexapoda</taxon>
        <taxon>Insecta</taxon>
        <taxon>Pterygota</taxon>
        <taxon>Neoptera</taxon>
        <taxon>Endopterygota</taxon>
        <taxon>Coleoptera</taxon>
        <taxon>Polyphaga</taxon>
        <taxon>Scarabaeiformia</taxon>
        <taxon>Scarabaeidae</taxon>
        <taxon>Rutelinae</taxon>
        <taxon>Popillia</taxon>
    </lineage>
</organism>
<accession>A0AAW1K3A0</accession>
<dbReference type="EC" id="2.7.7.49" evidence="1"/>
<feature type="domain" description="Reverse transcriptase/retrotransposon-derived protein RNase H-like" evidence="3">
    <location>
        <begin position="76"/>
        <end position="123"/>
    </location>
</feature>
<dbReference type="GO" id="GO:0003964">
    <property type="term" value="F:RNA-directed DNA polymerase activity"/>
    <property type="evidence" value="ECO:0007669"/>
    <property type="project" value="UniProtKB-KW"/>
</dbReference>
<dbReference type="PANTHER" id="PTHR37984:SF5">
    <property type="entry name" value="PROTEIN NYNRIN-LIKE"/>
    <property type="match status" value="1"/>
</dbReference>
<keyword evidence="4" id="KW-0808">Transferase</keyword>
<sequence>MRVNYEKCQFFTNQIEYCGYIIDKHGIHKTKAKMEAICNARTRSNKTEVRAFVGLVNYYSRFLDNPSTTLHVQFKWDSQCQKAFKKIKDEIRSDRVLAHFDPTLPLVLATDASPYAVGAVLRMLIQLRPMYGYA</sequence>